<protein>
    <submittedName>
        <fullName evidence="2">Rossmann fold nucleotide-binding protein</fullName>
    </submittedName>
</protein>
<dbReference type="InterPro" id="IPR036291">
    <property type="entry name" value="NAD(P)-bd_dom_sf"/>
</dbReference>
<dbReference type="EMBL" id="CP001390">
    <property type="protein sequence ID" value="ACM19113.1"/>
    <property type="molecule type" value="Genomic_DNA"/>
</dbReference>
<gene>
    <name evidence="2" type="ordered locus">Geob_0751</name>
</gene>
<dbReference type="Proteomes" id="UP000007721">
    <property type="component" value="Chromosome"/>
</dbReference>
<feature type="domain" description="CoA-binding" evidence="1">
    <location>
        <begin position="8"/>
        <end position="100"/>
    </location>
</feature>
<dbReference type="AlphaFoldDB" id="B9M143"/>
<dbReference type="Gene3D" id="3.40.50.720">
    <property type="entry name" value="NAD(P)-binding Rossmann-like Domain"/>
    <property type="match status" value="1"/>
</dbReference>
<dbReference type="HOGENOM" id="CLU_112567_1_1_7"/>
<accession>B9M143</accession>
<dbReference type="SMART" id="SM00881">
    <property type="entry name" value="CoA_binding"/>
    <property type="match status" value="1"/>
</dbReference>
<dbReference type="PANTHER" id="PTHR33303:SF2">
    <property type="entry name" value="COA-BINDING DOMAIN-CONTAINING PROTEIN"/>
    <property type="match status" value="1"/>
</dbReference>
<reference evidence="2 3" key="1">
    <citation type="submission" date="2009-01" db="EMBL/GenBank/DDBJ databases">
        <title>Complete sequence of Geobacter sp. FRC-32.</title>
        <authorList>
            <consortium name="US DOE Joint Genome Institute"/>
            <person name="Lucas S."/>
            <person name="Copeland A."/>
            <person name="Lapidus A."/>
            <person name="Glavina del Rio T."/>
            <person name="Dalin E."/>
            <person name="Tice H."/>
            <person name="Bruce D."/>
            <person name="Goodwin L."/>
            <person name="Pitluck S."/>
            <person name="Saunders E."/>
            <person name="Brettin T."/>
            <person name="Detter J.C."/>
            <person name="Han C."/>
            <person name="Larimer F."/>
            <person name="Land M."/>
            <person name="Hauser L."/>
            <person name="Kyrpides N."/>
            <person name="Ovchinnikova G."/>
            <person name="Kostka J."/>
            <person name="Richardson P."/>
        </authorList>
    </citation>
    <scope>NUCLEOTIDE SEQUENCE [LARGE SCALE GENOMIC DNA]</scope>
    <source>
        <strain evidence="3">DSM 22248 / JCM 15807 / FRC-32</strain>
    </source>
</reference>
<evidence type="ECO:0000259" key="1">
    <source>
        <dbReference type="SMART" id="SM00881"/>
    </source>
</evidence>
<evidence type="ECO:0000313" key="2">
    <source>
        <dbReference type="EMBL" id="ACM19113.1"/>
    </source>
</evidence>
<sequence>MRKEMEEFFKAEAFGVVGASTDRSKYGNRVLRCYQEHGLNVIPVNPKEKQVEGKECVSSVSELPAEVTSISIITPPAVTEKVVEEAARKGIKNIWMQPGAESQSAIAYCRDRGINVIGDGSCILIALGFSDH</sequence>
<dbReference type="STRING" id="316067.Geob_0751"/>
<keyword evidence="3" id="KW-1185">Reference proteome</keyword>
<dbReference type="PANTHER" id="PTHR33303">
    <property type="entry name" value="CYTOPLASMIC PROTEIN-RELATED"/>
    <property type="match status" value="1"/>
</dbReference>
<dbReference type="OrthoDB" id="9804695at2"/>
<dbReference type="eggNOG" id="COG1832">
    <property type="taxonomic scope" value="Bacteria"/>
</dbReference>
<dbReference type="SUPFAM" id="SSF51735">
    <property type="entry name" value="NAD(P)-binding Rossmann-fold domains"/>
    <property type="match status" value="1"/>
</dbReference>
<dbReference type="Pfam" id="PF13380">
    <property type="entry name" value="CoA_binding_2"/>
    <property type="match status" value="1"/>
</dbReference>
<evidence type="ECO:0000313" key="3">
    <source>
        <dbReference type="Proteomes" id="UP000007721"/>
    </source>
</evidence>
<proteinExistence type="predicted"/>
<dbReference type="RefSeq" id="WP_012645842.1">
    <property type="nucleotide sequence ID" value="NC_011979.1"/>
</dbReference>
<organism evidence="2 3">
    <name type="scientific">Geotalea daltonii (strain DSM 22248 / JCM 15807 / FRC-32)</name>
    <name type="common">Geobacter daltonii</name>
    <dbReference type="NCBI Taxonomy" id="316067"/>
    <lineage>
        <taxon>Bacteria</taxon>
        <taxon>Pseudomonadati</taxon>
        <taxon>Thermodesulfobacteriota</taxon>
        <taxon>Desulfuromonadia</taxon>
        <taxon>Geobacterales</taxon>
        <taxon>Geobacteraceae</taxon>
        <taxon>Geotalea</taxon>
    </lineage>
</organism>
<dbReference type="KEGG" id="geo:Geob_0751"/>
<name>B9M143_GEODF</name>
<dbReference type="InterPro" id="IPR003781">
    <property type="entry name" value="CoA-bd"/>
</dbReference>